<comment type="caution">
    <text evidence="1">The sequence shown here is derived from an EMBL/GenBank/DDBJ whole genome shotgun (WGS) entry which is preliminary data.</text>
</comment>
<accession>A0A1Y1JGL5</accession>
<protein>
    <submittedName>
        <fullName evidence="1">Uncharacterized protein</fullName>
    </submittedName>
</protein>
<organism evidence="1 2">
    <name type="scientific">Plasmodium gonderi</name>
    <dbReference type="NCBI Taxonomy" id="77519"/>
    <lineage>
        <taxon>Eukaryota</taxon>
        <taxon>Sar</taxon>
        <taxon>Alveolata</taxon>
        <taxon>Apicomplexa</taxon>
        <taxon>Aconoidasida</taxon>
        <taxon>Haemosporida</taxon>
        <taxon>Plasmodiidae</taxon>
        <taxon>Plasmodium</taxon>
        <taxon>Plasmodium (Plasmodium)</taxon>
    </lineage>
</organism>
<name>A0A1Y1JGL5_PLAGO</name>
<evidence type="ECO:0000313" key="1">
    <source>
        <dbReference type="EMBL" id="GAW80475.1"/>
    </source>
</evidence>
<dbReference type="Proteomes" id="UP000195521">
    <property type="component" value="Unassembled WGS sequence"/>
</dbReference>
<dbReference type="OrthoDB" id="372737at2759"/>
<dbReference type="EMBL" id="BDQF01000009">
    <property type="protein sequence ID" value="GAW80475.1"/>
    <property type="molecule type" value="Genomic_DNA"/>
</dbReference>
<proteinExistence type="predicted"/>
<gene>
    <name evidence="1" type="ORF">PGO_080390</name>
</gene>
<reference evidence="2" key="1">
    <citation type="submission" date="2017-04" db="EMBL/GenBank/DDBJ databases">
        <title>Plasmodium gonderi genome.</title>
        <authorList>
            <person name="Arisue N."/>
            <person name="Honma H."/>
            <person name="Kawai S."/>
            <person name="Tougan T."/>
            <person name="Tanabe K."/>
            <person name="Horii T."/>
        </authorList>
    </citation>
    <scope>NUCLEOTIDE SEQUENCE [LARGE SCALE GENOMIC DNA]</scope>
    <source>
        <strain evidence="2">ATCC 30045</strain>
    </source>
</reference>
<dbReference type="AlphaFoldDB" id="A0A1Y1JGL5"/>
<dbReference type="RefSeq" id="XP_028543064.1">
    <property type="nucleotide sequence ID" value="XM_028687263.1"/>
</dbReference>
<keyword evidence="2" id="KW-1185">Reference proteome</keyword>
<dbReference type="OMA" id="IECFGEF"/>
<dbReference type="GeneID" id="39747190"/>
<sequence length="52" mass="6075">MNERSGEKVILSDYDLQLAKAQKMVSKLEDLEIEFYGELKKSKYGYSLENNQ</sequence>
<evidence type="ECO:0000313" key="2">
    <source>
        <dbReference type="Proteomes" id="UP000195521"/>
    </source>
</evidence>